<keyword evidence="2" id="KW-1185">Reference proteome</keyword>
<sequence>METMNSHCSTILDDALPPKEKDLGSFTLPCYINNMTFNKALADLEASVSVMPYSTFTNQELRRNQEVDNLGPTIKEGEIIDEPMVDIVKTRQDDKNVEGIDEYLRFYNSIMKDKIKYRAKNVVGAFMNVPIFVENFCVVTDFVVVENMDAYRNKDMGDVIVGMPFHKASSVEARQFDGLITIHDGNDNVTYQMA</sequence>
<dbReference type="PANTHER" id="PTHR33067">
    <property type="entry name" value="RNA-DIRECTED DNA POLYMERASE-RELATED"/>
    <property type="match status" value="1"/>
</dbReference>
<name>A0ABQ5IFF8_9ASTR</name>
<comment type="caution">
    <text evidence="1">The sequence shown here is derived from an EMBL/GenBank/DDBJ whole genome shotgun (WGS) entry which is preliminary data.</text>
</comment>
<evidence type="ECO:0000313" key="2">
    <source>
        <dbReference type="Proteomes" id="UP001151760"/>
    </source>
</evidence>
<reference evidence="1" key="2">
    <citation type="submission" date="2022-01" db="EMBL/GenBank/DDBJ databases">
        <authorList>
            <person name="Yamashiro T."/>
            <person name="Shiraishi A."/>
            <person name="Satake H."/>
            <person name="Nakayama K."/>
        </authorList>
    </citation>
    <scope>NUCLEOTIDE SEQUENCE</scope>
</reference>
<dbReference type="Proteomes" id="UP001151760">
    <property type="component" value="Unassembled WGS sequence"/>
</dbReference>
<protein>
    <submittedName>
        <fullName evidence="1">Uncharacterized protein</fullName>
    </submittedName>
</protein>
<gene>
    <name evidence="1" type="ORF">Tco_1094419</name>
</gene>
<dbReference type="PANTHER" id="PTHR33067:SF9">
    <property type="entry name" value="RNA-DIRECTED DNA POLYMERASE"/>
    <property type="match status" value="1"/>
</dbReference>
<proteinExistence type="predicted"/>
<dbReference type="EMBL" id="BQNB010020718">
    <property type="protein sequence ID" value="GJT98901.1"/>
    <property type="molecule type" value="Genomic_DNA"/>
</dbReference>
<organism evidence="1 2">
    <name type="scientific">Tanacetum coccineum</name>
    <dbReference type="NCBI Taxonomy" id="301880"/>
    <lineage>
        <taxon>Eukaryota</taxon>
        <taxon>Viridiplantae</taxon>
        <taxon>Streptophyta</taxon>
        <taxon>Embryophyta</taxon>
        <taxon>Tracheophyta</taxon>
        <taxon>Spermatophyta</taxon>
        <taxon>Magnoliopsida</taxon>
        <taxon>eudicotyledons</taxon>
        <taxon>Gunneridae</taxon>
        <taxon>Pentapetalae</taxon>
        <taxon>asterids</taxon>
        <taxon>campanulids</taxon>
        <taxon>Asterales</taxon>
        <taxon>Asteraceae</taxon>
        <taxon>Asteroideae</taxon>
        <taxon>Anthemideae</taxon>
        <taxon>Anthemidinae</taxon>
        <taxon>Tanacetum</taxon>
    </lineage>
</organism>
<accession>A0ABQ5IFF8</accession>
<reference evidence="1" key="1">
    <citation type="journal article" date="2022" name="Int. J. Mol. Sci.">
        <title>Draft Genome of Tanacetum Coccineum: Genomic Comparison of Closely Related Tanacetum-Family Plants.</title>
        <authorList>
            <person name="Yamashiro T."/>
            <person name="Shiraishi A."/>
            <person name="Nakayama K."/>
            <person name="Satake H."/>
        </authorList>
    </citation>
    <scope>NUCLEOTIDE SEQUENCE</scope>
</reference>
<evidence type="ECO:0000313" key="1">
    <source>
        <dbReference type="EMBL" id="GJT98901.1"/>
    </source>
</evidence>